<name>A0A168M0S5_ABSGL</name>
<proteinExistence type="predicted"/>
<evidence type="ECO:0000313" key="1">
    <source>
        <dbReference type="EMBL" id="SAL97785.1"/>
    </source>
</evidence>
<dbReference type="AlphaFoldDB" id="A0A168M0S5"/>
<gene>
    <name evidence="1" type="primary">ABSGL_03300.1 scaffold 4397</name>
</gene>
<reference evidence="1" key="1">
    <citation type="submission" date="2016-04" db="EMBL/GenBank/DDBJ databases">
        <authorList>
            <person name="Evans L.H."/>
            <person name="Alamgir A."/>
            <person name="Owens N."/>
            <person name="Weber N.D."/>
            <person name="Virtaneva K."/>
            <person name="Barbian K."/>
            <person name="Babar A."/>
            <person name="Rosenke K."/>
        </authorList>
    </citation>
    <scope>NUCLEOTIDE SEQUENCE [LARGE SCALE GENOMIC DNA]</scope>
    <source>
        <strain evidence="1">CBS 101.48</strain>
    </source>
</reference>
<accession>A0A168M0S5</accession>
<organism evidence="1">
    <name type="scientific">Absidia glauca</name>
    <name type="common">Pin mould</name>
    <dbReference type="NCBI Taxonomy" id="4829"/>
    <lineage>
        <taxon>Eukaryota</taxon>
        <taxon>Fungi</taxon>
        <taxon>Fungi incertae sedis</taxon>
        <taxon>Mucoromycota</taxon>
        <taxon>Mucoromycotina</taxon>
        <taxon>Mucoromycetes</taxon>
        <taxon>Mucorales</taxon>
        <taxon>Cunninghamellaceae</taxon>
        <taxon>Absidia</taxon>
    </lineage>
</organism>
<protein>
    <submittedName>
        <fullName evidence="1">Uncharacterized protein</fullName>
    </submittedName>
</protein>
<dbReference type="Proteomes" id="UP000078561">
    <property type="component" value="Unassembled WGS sequence"/>
</dbReference>
<keyword evidence="2" id="KW-1185">Reference proteome</keyword>
<dbReference type="EMBL" id="LT551948">
    <property type="protein sequence ID" value="SAL97785.1"/>
    <property type="molecule type" value="Genomic_DNA"/>
</dbReference>
<dbReference type="OrthoDB" id="10538578at2759"/>
<dbReference type="InParanoid" id="A0A168M0S5"/>
<sequence>MADTTKTNKTMNTNWQISTPEQKVYLTTMFIEHFDEYSAQAFSERHFCHQKKQTIAKYLVPTLLDLVHLKFDKPGSEQEVLVYKELRNNHVKELLATKATIGKLRLIIKKAEAADEWTDAEQSFPVAGDVVKTNYKAEVEVLADLFGYDNLLTWAQ</sequence>
<evidence type="ECO:0000313" key="2">
    <source>
        <dbReference type="Proteomes" id="UP000078561"/>
    </source>
</evidence>